<gene>
    <name evidence="3" type="ORF">HUJ06_004992</name>
</gene>
<name>A0A822YP67_NELNU</name>
<dbReference type="EMBL" id="DUZY01000004">
    <property type="protein sequence ID" value="DAD34352.1"/>
    <property type="molecule type" value="Genomic_DNA"/>
</dbReference>
<keyword evidence="2" id="KW-0472">Membrane</keyword>
<dbReference type="PANTHER" id="PTHR45631:SF19">
    <property type="entry name" value="PROTEIN KINASE DOMAIN-CONTAINING PROTEIN"/>
    <property type="match status" value="1"/>
</dbReference>
<dbReference type="InterPro" id="IPR032675">
    <property type="entry name" value="LRR_dom_sf"/>
</dbReference>
<dbReference type="Pfam" id="PF00560">
    <property type="entry name" value="LRR_1"/>
    <property type="match status" value="1"/>
</dbReference>
<sequence>MHEFPPVKVMQTAVVGNKGKLSYRLNLEATSSASSMEWVICSSGTPPRITKLWLDGNSFTGPIPDLSNLVNFTIVHLENNGLTGTLPSYLADLPSINELYVQNNSLSGEIPPTFLTGKIVFKYDSNSQLVQRGHHNRNSKLIIWASIGAVSVFAVLLLGSLLLLCNAPGKSYQEKSNNRCNSAHVISKRSSSYSLFHGGSLMDEALDMAYYITLSDIEEATQNFSKKIGKGSFGPVYYGKMKDGKEVEVKILADASSHGNHQFVNEVDYPSPWTLKLNPKPPQNHLCLGKPLVGIVGHLNLEHKDNKGGNEKVNHDNDKNKKKVLDLKREWS</sequence>
<dbReference type="InterPro" id="IPR011009">
    <property type="entry name" value="Kinase-like_dom_sf"/>
</dbReference>
<dbReference type="PANTHER" id="PTHR45631">
    <property type="entry name" value="OS07G0107800 PROTEIN-RELATED"/>
    <property type="match status" value="1"/>
</dbReference>
<dbReference type="Gene3D" id="3.30.200.20">
    <property type="entry name" value="Phosphorylase Kinase, domain 1"/>
    <property type="match status" value="1"/>
</dbReference>
<keyword evidence="2" id="KW-0812">Transmembrane</keyword>
<dbReference type="InterPro" id="IPR001611">
    <property type="entry name" value="Leu-rich_rpt"/>
</dbReference>
<keyword evidence="2" id="KW-1133">Transmembrane helix</keyword>
<evidence type="ECO:0000256" key="2">
    <source>
        <dbReference type="SAM" id="Phobius"/>
    </source>
</evidence>
<dbReference type="SUPFAM" id="SSF56112">
    <property type="entry name" value="Protein kinase-like (PK-like)"/>
    <property type="match status" value="1"/>
</dbReference>
<dbReference type="AlphaFoldDB" id="A0A822YP67"/>
<evidence type="ECO:0000313" key="3">
    <source>
        <dbReference type="EMBL" id="DAD34352.1"/>
    </source>
</evidence>
<dbReference type="Gene3D" id="3.80.10.10">
    <property type="entry name" value="Ribonuclease Inhibitor"/>
    <property type="match status" value="1"/>
</dbReference>
<evidence type="ECO:0000256" key="1">
    <source>
        <dbReference type="SAM" id="MobiDB-lite"/>
    </source>
</evidence>
<accession>A0A822YP67</accession>
<organism evidence="3 4">
    <name type="scientific">Nelumbo nucifera</name>
    <name type="common">Sacred lotus</name>
    <dbReference type="NCBI Taxonomy" id="4432"/>
    <lineage>
        <taxon>Eukaryota</taxon>
        <taxon>Viridiplantae</taxon>
        <taxon>Streptophyta</taxon>
        <taxon>Embryophyta</taxon>
        <taxon>Tracheophyta</taxon>
        <taxon>Spermatophyta</taxon>
        <taxon>Magnoliopsida</taxon>
        <taxon>Proteales</taxon>
        <taxon>Nelumbonaceae</taxon>
        <taxon>Nelumbo</taxon>
    </lineage>
</organism>
<evidence type="ECO:0000313" key="4">
    <source>
        <dbReference type="Proteomes" id="UP000607653"/>
    </source>
</evidence>
<protein>
    <submittedName>
        <fullName evidence="3">Uncharacterized protein</fullName>
    </submittedName>
</protein>
<reference evidence="3 4" key="1">
    <citation type="journal article" date="2020" name="Mol. Biol. Evol.">
        <title>Distinct Expression and Methylation Patterns for Genes with Different Fates following a Single Whole-Genome Duplication in Flowering Plants.</title>
        <authorList>
            <person name="Shi T."/>
            <person name="Rahmani R.S."/>
            <person name="Gugger P.F."/>
            <person name="Wang M."/>
            <person name="Li H."/>
            <person name="Zhang Y."/>
            <person name="Li Z."/>
            <person name="Wang Q."/>
            <person name="Van de Peer Y."/>
            <person name="Marchal K."/>
            <person name="Chen J."/>
        </authorList>
    </citation>
    <scope>NUCLEOTIDE SEQUENCE [LARGE SCALE GENOMIC DNA]</scope>
    <source>
        <tissue evidence="3">Leaf</tissue>
    </source>
</reference>
<dbReference type="SUPFAM" id="SSF52058">
    <property type="entry name" value="L domain-like"/>
    <property type="match status" value="1"/>
</dbReference>
<feature type="region of interest" description="Disordered" evidence="1">
    <location>
        <begin position="303"/>
        <end position="332"/>
    </location>
</feature>
<feature type="transmembrane region" description="Helical" evidence="2">
    <location>
        <begin position="141"/>
        <end position="164"/>
    </location>
</feature>
<proteinExistence type="predicted"/>
<dbReference type="Proteomes" id="UP000607653">
    <property type="component" value="Unassembled WGS sequence"/>
</dbReference>
<keyword evidence="4" id="KW-1185">Reference proteome</keyword>
<comment type="caution">
    <text evidence="3">The sequence shown here is derived from an EMBL/GenBank/DDBJ whole genome shotgun (WGS) entry which is preliminary data.</text>
</comment>